<keyword evidence="1" id="KW-0812">Transmembrane</keyword>
<keyword evidence="1" id="KW-0472">Membrane</keyword>
<accession>A0A0D0XAN4</accession>
<dbReference type="Gene3D" id="3.40.50.300">
    <property type="entry name" value="P-loop containing nucleotide triphosphate hydrolases"/>
    <property type="match status" value="1"/>
</dbReference>
<reference evidence="2 3" key="1">
    <citation type="submission" date="2015-01" db="EMBL/GenBank/DDBJ databases">
        <title>Sequencing and annotation of Micromonospora carbonacea strain JXNU-1 genome.</title>
        <authorList>
            <person name="Long Z."/>
            <person name="Huang Y."/>
            <person name="Jiang Y."/>
        </authorList>
    </citation>
    <scope>NUCLEOTIDE SEQUENCE [LARGE SCALE GENOMIC DNA]</scope>
    <source>
        <strain evidence="2 3">JXNU-1</strain>
    </source>
</reference>
<dbReference type="Proteomes" id="UP000032254">
    <property type="component" value="Unassembled WGS sequence"/>
</dbReference>
<dbReference type="AlphaFoldDB" id="A0A0D0XAN4"/>
<proteinExistence type="predicted"/>
<comment type="caution">
    <text evidence="2">The sequence shown here is derived from an EMBL/GenBank/DDBJ whole genome shotgun (WGS) entry which is preliminary data.</text>
</comment>
<dbReference type="SUPFAM" id="SSF52540">
    <property type="entry name" value="P-loop containing nucleoside triphosphate hydrolases"/>
    <property type="match status" value="1"/>
</dbReference>
<dbReference type="EMBL" id="JXSX01000001">
    <property type="protein sequence ID" value="KIR66480.1"/>
    <property type="molecule type" value="Genomic_DNA"/>
</dbReference>
<dbReference type="InterPro" id="IPR027417">
    <property type="entry name" value="P-loop_NTPase"/>
</dbReference>
<gene>
    <name evidence="2" type="ORF">TK50_15620</name>
</gene>
<feature type="transmembrane region" description="Helical" evidence="1">
    <location>
        <begin position="90"/>
        <end position="112"/>
    </location>
</feature>
<evidence type="ECO:0000313" key="3">
    <source>
        <dbReference type="Proteomes" id="UP000032254"/>
    </source>
</evidence>
<organism evidence="2 3">
    <name type="scientific">Micromonospora haikouensis</name>
    <dbReference type="NCBI Taxonomy" id="686309"/>
    <lineage>
        <taxon>Bacteria</taxon>
        <taxon>Bacillati</taxon>
        <taxon>Actinomycetota</taxon>
        <taxon>Actinomycetes</taxon>
        <taxon>Micromonosporales</taxon>
        <taxon>Micromonosporaceae</taxon>
        <taxon>Micromonospora</taxon>
    </lineage>
</organism>
<evidence type="ECO:0000256" key="1">
    <source>
        <dbReference type="SAM" id="Phobius"/>
    </source>
</evidence>
<sequence>MGGGLRQDQAPKARRFPTNARWWHYPWSLLLLGLIMGSVLFTVALNQFFLPLFHLLVHHVLDVHLRWPAALPNPCGGADAAKACTTITGFLSPVTGAALAFLVLWVFTRFHVRHWYQRRARERPYELVRTANDGIDRVVGRDELCQVLIERIRDNRVRCPTVIVGGVGSGKTATLVALTRELARRGIVPVPIRLHDAQDKGQLDFEQLARDRFLEEVNSRLYSDAQAGRLWRMLRWGNRLAVLADGLEEAAKADKAHSGESVIRAAIAKAANDHLPVIIASRPYDPLRGMPAIVIGLESLGEGAALEYALTAGDRSGPAAWGPVIDMVYAADVTAAPLFLRIIRDLNRQGRMRHRSGYQSEPDSASRPIDRYAARWELLKAWREALLDGYLREDFAQSRQDREDTMLVLAAFACAGFLRNSLQVTYEDLTDHGQWQNPASAHWPLFDSLHQKLDGRRDPAERDDLTHATTAGSELGLVDAQSDGVRFQHGDLQAYLGAQLLVDPGVRDGLLTRLVRAEPSREVLNAMRLLSRELADRRAEQKPRLTRLSMACTMLSRTVTQPDDAAKLVDLLQQAAPGKPNACWQLEFYAAALEIDTSALKPRHASLVAELARRWHSYQHETPDRPLDEAKLDVVRRTGEAARLITDRRRHGSVDTRRPLKAPPYADLFRLAADEHSYRVRLAAARELGFGGMDAILSLSTADLLRPRSMDLRLGGDPKALREQQLRGWIVPLLHLSTVEDTDSGVSDEKRYHRSGVALAEWLRELTPTGEGPRLSITSEMALAQGFRLAANVRRLPVGRPRWDRSFLVEKAEFALRNSRFWYSHLALLQALTLLSLPDDPAEPLPKRGRGSNPYGLVQHWTRIAGSALPGRERCGAHPFVLEVGRLCVYALLTRRPERYCWVDERETASRVGSCSVPDYLRHEQRQWIPDSMGWSILGGRAQRLLADIMLLLNLADRGDTLTEREERLARADRCDLPPCLTNDRSAMQPSRTLHASDRCDPGATCLDDCDFRLCPLPTRGERMPHEMDQNFCARQRDLATLRYIFDARAPWQNGDYVGLRRFWREMSERQLPNWRR</sequence>
<name>A0A0D0XAN4_9ACTN</name>
<keyword evidence="3" id="KW-1185">Reference proteome</keyword>
<evidence type="ECO:0000313" key="2">
    <source>
        <dbReference type="EMBL" id="KIR66480.1"/>
    </source>
</evidence>
<protein>
    <recommendedName>
        <fullName evidence="4">NACHT domain-containing protein</fullName>
    </recommendedName>
</protein>
<feature type="transmembrane region" description="Helical" evidence="1">
    <location>
        <begin position="22"/>
        <end position="45"/>
    </location>
</feature>
<evidence type="ECO:0008006" key="4">
    <source>
        <dbReference type="Google" id="ProtNLM"/>
    </source>
</evidence>
<dbReference type="PATRIC" id="fig|47853.6.peg.3296"/>
<keyword evidence="1" id="KW-1133">Transmembrane helix</keyword>